<dbReference type="PROSITE" id="PS50330">
    <property type="entry name" value="UIM"/>
    <property type="match status" value="1"/>
</dbReference>
<dbReference type="InterPro" id="IPR025527">
    <property type="entry name" value="HUWE1/Rev1_UBM"/>
</dbReference>
<feature type="compositionally biased region" description="Basic and acidic residues" evidence="3">
    <location>
        <begin position="1816"/>
        <end position="1826"/>
    </location>
</feature>
<keyword evidence="1" id="KW-0808">Transferase</keyword>
<dbReference type="InterPro" id="IPR009060">
    <property type="entry name" value="UBA-like_sf"/>
</dbReference>
<dbReference type="SMART" id="SM00165">
    <property type="entry name" value="UBA"/>
    <property type="match status" value="1"/>
</dbReference>
<dbReference type="Pfam" id="PF14377">
    <property type="entry name" value="UBM"/>
    <property type="match status" value="3"/>
</dbReference>
<dbReference type="SUPFAM" id="SSF48371">
    <property type="entry name" value="ARM repeat"/>
    <property type="match status" value="1"/>
</dbReference>
<dbReference type="GO" id="GO:0036435">
    <property type="term" value="F:K48-linked polyubiquitin modification-dependent protein binding"/>
    <property type="evidence" value="ECO:0007669"/>
    <property type="project" value="TreeGrafter"/>
</dbReference>
<name>A0AA38TIQ7_9ASTR</name>
<dbReference type="Proteomes" id="UP001172457">
    <property type="component" value="Chromosome 4"/>
</dbReference>
<dbReference type="FunFam" id="1.10.8.10:FF:000067">
    <property type="entry name" value="E3 ubiquitin-protein ligase UPL1"/>
    <property type="match status" value="1"/>
</dbReference>
<keyword evidence="2" id="KW-0677">Repeat</keyword>
<dbReference type="Gene3D" id="1.25.10.10">
    <property type="entry name" value="Leucine-rich Repeat Variant"/>
    <property type="match status" value="1"/>
</dbReference>
<dbReference type="PROSITE" id="PS50030">
    <property type="entry name" value="UBA"/>
    <property type="match status" value="1"/>
</dbReference>
<accession>A0AA38TIQ7</accession>
<feature type="region of interest" description="Disordered" evidence="3">
    <location>
        <begin position="2661"/>
        <end position="2680"/>
    </location>
</feature>
<dbReference type="InterPro" id="IPR011989">
    <property type="entry name" value="ARM-like"/>
</dbReference>
<feature type="region of interest" description="Disordered" evidence="3">
    <location>
        <begin position="739"/>
        <end position="800"/>
    </location>
</feature>
<evidence type="ECO:0000256" key="3">
    <source>
        <dbReference type="SAM" id="MobiDB-lite"/>
    </source>
</evidence>
<feature type="compositionally biased region" description="Basic and acidic residues" evidence="3">
    <location>
        <begin position="1724"/>
        <end position="1735"/>
    </location>
</feature>
<protein>
    <recommendedName>
        <fullName evidence="4">UBA domain-containing protein</fullName>
    </recommendedName>
</protein>
<dbReference type="EMBL" id="JARYMX010000004">
    <property type="protein sequence ID" value="KAJ9551258.1"/>
    <property type="molecule type" value="Genomic_DNA"/>
</dbReference>
<dbReference type="GO" id="GO:0016740">
    <property type="term" value="F:transferase activity"/>
    <property type="evidence" value="ECO:0007669"/>
    <property type="project" value="UniProtKB-KW"/>
</dbReference>
<feature type="compositionally biased region" description="Low complexity" evidence="3">
    <location>
        <begin position="747"/>
        <end position="756"/>
    </location>
</feature>
<dbReference type="InterPro" id="IPR003903">
    <property type="entry name" value="UIM_dom"/>
</dbReference>
<feature type="compositionally biased region" description="Acidic residues" evidence="3">
    <location>
        <begin position="2166"/>
        <end position="2195"/>
    </location>
</feature>
<dbReference type="GO" id="GO:1903094">
    <property type="term" value="P:negative regulation of protein K48-linked deubiquitination"/>
    <property type="evidence" value="ECO:0007669"/>
    <property type="project" value="TreeGrafter"/>
</dbReference>
<evidence type="ECO:0000313" key="5">
    <source>
        <dbReference type="EMBL" id="KAJ9551258.1"/>
    </source>
</evidence>
<feature type="region of interest" description="Disordered" evidence="3">
    <location>
        <begin position="2051"/>
        <end position="2106"/>
    </location>
</feature>
<organism evidence="5 6">
    <name type="scientific">Centaurea solstitialis</name>
    <name type="common">yellow star-thistle</name>
    <dbReference type="NCBI Taxonomy" id="347529"/>
    <lineage>
        <taxon>Eukaryota</taxon>
        <taxon>Viridiplantae</taxon>
        <taxon>Streptophyta</taxon>
        <taxon>Embryophyta</taxon>
        <taxon>Tracheophyta</taxon>
        <taxon>Spermatophyta</taxon>
        <taxon>Magnoliopsida</taxon>
        <taxon>eudicotyledons</taxon>
        <taxon>Gunneridae</taxon>
        <taxon>Pentapetalae</taxon>
        <taxon>asterids</taxon>
        <taxon>campanulids</taxon>
        <taxon>Asterales</taxon>
        <taxon>Asteraceae</taxon>
        <taxon>Carduoideae</taxon>
        <taxon>Cardueae</taxon>
        <taxon>Centaureinae</taxon>
        <taxon>Centaurea</taxon>
    </lineage>
</organism>
<dbReference type="InterPro" id="IPR010314">
    <property type="entry name" value="E3_Ub_ligase_DUF913"/>
</dbReference>
<dbReference type="GO" id="GO:0031397">
    <property type="term" value="P:negative regulation of protein ubiquitination"/>
    <property type="evidence" value="ECO:0007669"/>
    <property type="project" value="TreeGrafter"/>
</dbReference>
<feature type="compositionally biased region" description="Low complexity" evidence="3">
    <location>
        <begin position="2661"/>
        <end position="2670"/>
    </location>
</feature>
<proteinExistence type="predicted"/>
<feature type="region of interest" description="Disordered" evidence="3">
    <location>
        <begin position="2609"/>
        <end position="2630"/>
    </location>
</feature>
<feature type="region of interest" description="Disordered" evidence="3">
    <location>
        <begin position="2157"/>
        <end position="2195"/>
    </location>
</feature>
<dbReference type="Pfam" id="PF22562">
    <property type="entry name" value="UBA_7"/>
    <property type="match status" value="1"/>
</dbReference>
<dbReference type="PANTHER" id="PTHR46340">
    <property type="entry name" value="UBX DOMAIN-CONTAINING PROTEIN 1"/>
    <property type="match status" value="1"/>
</dbReference>
<dbReference type="InterPro" id="IPR015940">
    <property type="entry name" value="UBA"/>
</dbReference>
<sequence length="3029" mass="330886">MEREKSCTNESRIPFLSPIPRQPLGARYPRITALPCPIKPACQLEGIPACGDTKSYDQRFHRLCFFVANAFDFRMKLRRRRASEVPPKIRSFINGVVAAPLESIEEPLKSFFWDFDKGDFHHWVDLFNHFDTFFEKYIKPRKDLQVEDDFLELDPPFPREAVLQILRVVRIILDNCTNKHFYSSYEHHLSSLLASTDADVVEACLQALSSFLRKSVGKHVIRDASLNSKLFAFAQGWGGKDEGLGLVACAVEDVSDPVTQELGNTLHFEFYAVNEPLKEGIAAEQSTQGLQIIHMPKVNTCEDSDKELLIKLVEEYKVPRDLRFSLLTKLRFTRAFSSFAGRQQYTCIRLHAFVFLVQACGDTDDLCQKKIRILSLFSLVALCQDRSRQPKVLSAVTSGGHRGILSSLMQKAIDAVVSKSSKCSVIFAEALLSLVTVLVSSSSGCSAMREAGFIPTLLPLLKNTDPQHLHLVSTCVHVLEAFMDYSNPAAALFRDLGGLDDTIFRLKVEVSHVENGSKQEGTSVEMDSSECCNGQVVAGTSSELESMQPLYSEGLVSYHRRSLMKALLRAISLGTYAPGTTARVYGSEESLLPHCLYVIFRKAKDFGGGMFSLAAIVMSDLIHKDPTCYPILEEAGLPSAFLDAIMDNVLCSAEAITCIPQCLDALCLSNSGLQAVKDRNALRCFVKIFTSRMYLRALMGDTPSSLSSGLDELMRHASSLRGHGVDMLIEILKNIEKIGSEPEPEPEVASSTSETPRSSTIPMDTDVLDKSGDGPESVESSKIQNPEKHSEPSSDTSLSNVESFLPDCVNNVARLLETILQNSDTCRMFVEKKGIEAVLQLFTLSLMPSSVSVGQSISVAFKSFSPHHSASLARALCLFLKEHLKSTNELLASLGGMQLLLVDEIKRTKVLRCLSSLEGILSFSNSLSKGTTNLVSELGTSDADVLRDLGVAYREILWQVSMCCDSKVDEKRSEVETEKVNAAVGGNADTVTAAIVRSGEGFSRRSRHGLARIRGGRTGRHLDALHIDPEASVSNTEMSSSQDVKKKSPEVLAMENLNKLATTIRSFFTTVVKGFPSSNRRGLKLGYNVGSGLDTSLSVKCRYLGKVVEHMAALTFDSRRRICYTVMINNFYVQGTFKELLNTFEATSQLLWTFPNFASTSSVDHEKSEGSKSSQSTWLLDTLQSYCRLLEFFVNSTYLLSPSSTFQAQLLVQPVAVGLSIGLFPVPQDPEVFVRMLQSQVLDVILPVWNHPMFPSCNPGFVTTIATLVTQIYCGVGDAKQSRSNGSGGANQSFIPPPPDESTISTIVEMGFTRARAEEALRRVETNSVEMAMEWLFSHAEDPVQEDDELARALALSLGNSSETPKVDSIEKPADVQTDVAEVKTPPIDAILDTTMKLFQSSDSMAFPLTDLLVTFCSRNKGEDRPKVISYLIQQLKLCPFEASKETNTLGMISHTLALLLAEDVTTREIATKNGIVSVTIDILMKFLVETGSQVELLVPKCISALLLILDNLLQSRPKFSCDSKEGTVAESLPDSKQEQASLSVLQTGIEEKSTPGSVDKENGSAFEKIFGKSTGYLTVEEGNRLLTIACNLIKRPVPSMVMQAALLLCARLTKTHTLALQFLEKGYMIDLFSIPKTSFFLGYDTVASAIVRHLIEDPQTLQTAMELEIRQALSGSRHAGRVPPRVFLTSVAPLISRDPEVFMKAAIGVCQVETTGGRTVVLAKEKEKEKEKSRAPGVEIGASSTECARVPENKSQDGPTKSGKGQKKIPANLTQVVDHLLEIVMKYSSSNPEEDFTRSSNAMDVDESAANKGKTKVDDTTKESDSLSERSAELAKVTFVLKLLSDILLMYVHAVGIILKRDLEMCQLRGHNQLEYPGHGGIVHHVMHRLLHPCMGKTSGTGSDEWRRKLSEKASWFLVVLCGRSSEGRRRVINVLVKALSSLANSASNSSKHSLLPDRKVTAFVDLVYSLLSKNSSSNVPGSGCSPDIAKGMIDGGMIPCLSSILQVLDLDHPDSPKVVNVILKALEGLTRAANAVEQLTLSDLANKKKPVSLSTGSDNQMVNPPVDQIPVANHSSSQHEITGTDDAEQHHEETTQDEGGHQLNINQPAEQELRNEMEETENANHSVDLGMRFMHGEMEDGGVLRDSDQIEMTFHVENRGGDNTGDEDDDLGDDGEDDEDDDDGDGDDEDEDIAEDGNVLMSLADTDVEDHDETGLGDEYNDDMVDEEEDDYHENHVIEVRWREALDGVLGQPGAESGLMDIDTEPFEGVNVDDLFGLRRPLGFDGRRQQSRTSFERSGTEGNGLQHPLLVRPSQSGGLGSMWSAGGNSSRDLESLSGGSFDVAHFYMFDAPVLPFDHAQSTVFGDRVGGAAPPPLADFSVGLESLRASGRRGPGDGRWTDDGQPQAGGQAAAIAQAVEEQFMSQLRSTAPSSGSAERHSLNSGSLGRQLDSPLGNDNQLAAEGVDNDAQQNEGQHDENDQNIILQELNEMVENVASQEQVQPNMVVEQTRDEWQAEGPSPDVVNHAPDGHDNMEIGEGNGSVNELQGLSATEEDVSNHLVVATDNVLNSGVHHAIVPGNSDVDMNADSEANQGWDPLPSIAVIEESSSGQNTRIAQDNGQTGQSDETDATVVAPNANGIDPTFLEALPADLRAEVLASQQAQSAPAPVSAPAPPTVEDIDPEFLAALPPDIQAEVLAQQRAQRVAHQAEGQPVDMDNASIIATFPADLREEVLLTSSEAVLSALPSPLLAEAQMLRDRAMSHYQARSLFGSSHRLDNRRNRLGFDRQTVIDRGVGVTIGRRTSSAVLESLKMKEVEGEPLLDPGALKALIRLLRLAQPLGKGLLQRLFLNLSAHSRTRAILVYLLLDMIKLEAEGPVGGLTIVNSQRLYGCLSNVVYGRSQLLDGLPPLVLRRVLEILTYLATNHSSVANLLFYFDSSLVAESLNLKYHDRKNDKGKGKEKVIEGEDISHPVGLEGDIPILLFVKLLNQPLFLRSIAHLEQVMGLLQVVVYTAASKLDCQPHDEQA</sequence>
<evidence type="ECO:0000256" key="2">
    <source>
        <dbReference type="ARBA" id="ARBA00022737"/>
    </source>
</evidence>
<dbReference type="GO" id="GO:0032435">
    <property type="term" value="P:negative regulation of proteasomal ubiquitin-dependent protein catabolic process"/>
    <property type="evidence" value="ECO:0007669"/>
    <property type="project" value="TreeGrafter"/>
</dbReference>
<feature type="region of interest" description="Disordered" evidence="3">
    <location>
        <begin position="2389"/>
        <end position="2462"/>
    </location>
</feature>
<dbReference type="GO" id="GO:0005737">
    <property type="term" value="C:cytoplasm"/>
    <property type="evidence" value="ECO:0007669"/>
    <property type="project" value="TreeGrafter"/>
</dbReference>
<feature type="compositionally biased region" description="Low complexity" evidence="3">
    <location>
        <begin position="2405"/>
        <end position="2419"/>
    </location>
</feature>
<feature type="region of interest" description="Disordered" evidence="3">
    <location>
        <begin position="2289"/>
        <end position="2333"/>
    </location>
</feature>
<feature type="domain" description="UBA" evidence="4">
    <location>
        <begin position="1298"/>
        <end position="1339"/>
    </location>
</feature>
<dbReference type="Gene3D" id="1.10.8.10">
    <property type="entry name" value="DNA helicase RuvA subunit, C-terminal domain"/>
    <property type="match status" value="1"/>
</dbReference>
<evidence type="ECO:0000259" key="4">
    <source>
        <dbReference type="PROSITE" id="PS50030"/>
    </source>
</evidence>
<feature type="region of interest" description="Disordered" evidence="3">
    <location>
        <begin position="1724"/>
        <end position="1770"/>
    </location>
</feature>
<dbReference type="CDD" id="cd14327">
    <property type="entry name" value="UBA_atUPL1_2_like"/>
    <property type="match status" value="1"/>
</dbReference>
<dbReference type="InterPro" id="IPR016024">
    <property type="entry name" value="ARM-type_fold"/>
</dbReference>
<reference evidence="5" key="1">
    <citation type="submission" date="2023-03" db="EMBL/GenBank/DDBJ databases">
        <title>Chromosome-scale reference genome and RAD-based genetic map of yellow starthistle (Centaurea solstitialis) reveal putative structural variation and QTLs associated with invader traits.</title>
        <authorList>
            <person name="Reatini B."/>
            <person name="Cang F.A."/>
            <person name="Jiang Q."/>
            <person name="Mckibben M.T.W."/>
            <person name="Barker M.S."/>
            <person name="Rieseberg L.H."/>
            <person name="Dlugosch K.M."/>
        </authorList>
    </citation>
    <scope>NUCLEOTIDE SEQUENCE</scope>
    <source>
        <strain evidence="5">CAN-66</strain>
        <tissue evidence="5">Leaf</tissue>
    </source>
</reference>
<dbReference type="Pfam" id="PF06025">
    <property type="entry name" value="DUF913"/>
    <property type="match status" value="1"/>
</dbReference>
<dbReference type="GO" id="GO:0005634">
    <property type="term" value="C:nucleus"/>
    <property type="evidence" value="ECO:0007669"/>
    <property type="project" value="TreeGrafter"/>
</dbReference>
<comment type="caution">
    <text evidence="5">The sequence shown here is derived from an EMBL/GenBank/DDBJ whole genome shotgun (WGS) entry which is preliminary data.</text>
</comment>
<dbReference type="PANTHER" id="PTHR46340:SF1">
    <property type="entry name" value="UBX DOMAIN-CONTAINING PROTEIN 1"/>
    <property type="match status" value="1"/>
</dbReference>
<feature type="region of interest" description="Disordered" evidence="3">
    <location>
        <begin position="1792"/>
        <end position="1826"/>
    </location>
</feature>
<evidence type="ECO:0000313" key="6">
    <source>
        <dbReference type="Proteomes" id="UP001172457"/>
    </source>
</evidence>
<dbReference type="Pfam" id="PF06012">
    <property type="entry name" value="DUF908"/>
    <property type="match status" value="1"/>
</dbReference>
<gene>
    <name evidence="5" type="ORF">OSB04_015303</name>
</gene>
<evidence type="ECO:0000256" key="1">
    <source>
        <dbReference type="ARBA" id="ARBA00022679"/>
    </source>
</evidence>
<keyword evidence="6" id="KW-1185">Reference proteome</keyword>
<dbReference type="SMART" id="SM00185">
    <property type="entry name" value="ARM"/>
    <property type="match status" value="2"/>
</dbReference>
<dbReference type="InterPro" id="IPR010309">
    <property type="entry name" value="E3_Ub_ligase_DUF908"/>
</dbReference>
<feature type="compositionally biased region" description="Polar residues" evidence="3">
    <location>
        <begin position="2609"/>
        <end position="2627"/>
    </location>
</feature>
<dbReference type="InterPro" id="IPR000225">
    <property type="entry name" value="Armadillo"/>
</dbReference>
<dbReference type="SUPFAM" id="SSF46934">
    <property type="entry name" value="UBA-like"/>
    <property type="match status" value="1"/>
</dbReference>
<dbReference type="Gene3D" id="6.10.250.1630">
    <property type="match status" value="1"/>
</dbReference>
<feature type="compositionally biased region" description="Basic and acidic residues" evidence="3">
    <location>
        <begin position="2089"/>
        <end position="2102"/>
    </location>
</feature>
<feature type="compositionally biased region" description="Polar residues" evidence="3">
    <location>
        <begin position="2054"/>
        <end position="2064"/>
    </location>
</feature>
<feature type="compositionally biased region" description="Polar residues" evidence="3">
    <location>
        <begin position="2424"/>
        <end position="2448"/>
    </location>
</feature>